<feature type="compositionally biased region" description="Low complexity" evidence="1">
    <location>
        <begin position="27"/>
        <end position="38"/>
    </location>
</feature>
<feature type="region of interest" description="Disordered" evidence="1">
    <location>
        <begin position="661"/>
        <end position="684"/>
    </location>
</feature>
<dbReference type="Proteomes" id="UP000198406">
    <property type="component" value="Unassembled WGS sequence"/>
</dbReference>
<organism evidence="2 3">
    <name type="scientific">Fistulifera solaris</name>
    <name type="common">Oleaginous diatom</name>
    <dbReference type="NCBI Taxonomy" id="1519565"/>
    <lineage>
        <taxon>Eukaryota</taxon>
        <taxon>Sar</taxon>
        <taxon>Stramenopiles</taxon>
        <taxon>Ochrophyta</taxon>
        <taxon>Bacillariophyta</taxon>
        <taxon>Bacillariophyceae</taxon>
        <taxon>Bacillariophycidae</taxon>
        <taxon>Naviculales</taxon>
        <taxon>Naviculaceae</taxon>
        <taxon>Fistulifera</taxon>
    </lineage>
</organism>
<dbReference type="InParanoid" id="A0A1Z5JXI7"/>
<accession>A0A1Z5JXI7</accession>
<feature type="region of interest" description="Disordered" evidence="1">
    <location>
        <begin position="362"/>
        <end position="401"/>
    </location>
</feature>
<reference evidence="2 3" key="1">
    <citation type="journal article" date="2015" name="Plant Cell">
        <title>Oil accumulation by the oleaginous diatom Fistulifera solaris as revealed by the genome and transcriptome.</title>
        <authorList>
            <person name="Tanaka T."/>
            <person name="Maeda Y."/>
            <person name="Veluchamy A."/>
            <person name="Tanaka M."/>
            <person name="Abida H."/>
            <person name="Marechal E."/>
            <person name="Bowler C."/>
            <person name="Muto M."/>
            <person name="Sunaga Y."/>
            <person name="Tanaka M."/>
            <person name="Yoshino T."/>
            <person name="Taniguchi T."/>
            <person name="Fukuda Y."/>
            <person name="Nemoto M."/>
            <person name="Matsumoto M."/>
            <person name="Wong P.S."/>
            <person name="Aburatani S."/>
            <person name="Fujibuchi W."/>
        </authorList>
    </citation>
    <scope>NUCLEOTIDE SEQUENCE [LARGE SCALE GENOMIC DNA]</scope>
    <source>
        <strain evidence="2 3">JPCC DA0580</strain>
    </source>
</reference>
<keyword evidence="3" id="KW-1185">Reference proteome</keyword>
<name>A0A1Z5JXI7_FISSO</name>
<sequence>MSHERVEPSSSISYSFWRASQKNEEGSSLNTVSNTTSNEMKVAGMKMIGLVPRNRRLDDSSSSSSSRSEDSSSDDNSSSEDDSSSGSSLSSDSDDDSSSSSSDSSTDDVENKEPPLPKKKAIRAQTKPRNNNFRPFRFARRKQPSSQPKEEPVLDDVPIIEPSLSQMTNTPDKLLLAGGPRVASPAILLSPHPEEEEMIEPRKTPVVREQIEQQTPLDGSEDGDIPGPNELADELAHIQAAMEAKRRRLSATIPTAPMVHSRRLPIPHIPPTDSFSKEEILAAMQHLKVKVNRKEEHPPTARSRPLVSTKHNPPTPKEPSRRATKPHHPVPKWKRVVEQTEIEVEDETGDIATSSSIPRVIHLNDDDKNNNNSFESSLAPRRKMSVENKTRLGKSLLKPKHRHLFPTVDMDSIQAASQQPLKIPPKRTLALPTPGPLHSPDGGQISPDPLGEFSFDPVVALASLPPVPVPEKEVHPVENMDEEQENNVPDVCTEMRPIVIGSNGETYDNKSLVTAKNSDCSKPRSTRSCTRPLGLKNRWSQGKKKSSVATTVDDEKMPLKMIPASAIPEPIKTTMSSPKRKASPSLDQEEANAIPSKSPRMDSCTNLAAVHLGTGGLCGQDETGVDSITKEDSQQHNNATENDVNSVSGMRKFDSLFKNEDDASAQVSTSGKPHVTTTTEKSQKTHVDQIEVEMNKGRLPFASIKRLFRRGIRPVKVSVASVPKTEEVTHISTGQQLNLLSPIREDISHKQSLPDSDDDRQTNTKAAPLSVQICLIDVEGQSPPKTGLNKLIEQLTSTRAAPLSVQGGSSHVENPRSCKSVSNNIEEVPHDGIALNDPAETIEKKTSTVSVKNDIDDSEIAEEKSFKNLAGVETENHNINIKSDANQGTDGIHSTLHGSEREAIHQTQVSEPVLATSLGDLFGMMFQSKKEAPAKVKKSDDYLFNLCGDANIEVIENQGIEVYDHNTITATSPTTTYLPTREPSLLALVDDISLASKSAKATLAKPLPSKSTRKKPAKEHEKKMRKPTSNRKKIDQAQVGDLPREPKAIENDNSSDQLNKINLATKKHEKKLANHDTLKVDSAKTPKELEKKPAANTSCNQQDYVPVVERSENASVSQFSTYFNWFGPSKKTQQPGEQEASLPSKVGNKTEGKIPRSSSVICQDRLENIYSAGDDNDSMANTWAEIADASLIVERAMDRIHTFGSDVTDSSRKVQDLLSLGSLDTMGDDVEQALRVLRKHANRLGVRESELLLAVKSDGYESKDDDEESVRTLTFGEELMDAFNLYMNRPKSKKTARKKIVKK</sequence>
<feature type="region of interest" description="Disordered" evidence="1">
    <location>
        <begin position="20"/>
        <end position="155"/>
    </location>
</feature>
<evidence type="ECO:0000256" key="1">
    <source>
        <dbReference type="SAM" id="MobiDB-lite"/>
    </source>
</evidence>
<evidence type="ECO:0000313" key="3">
    <source>
        <dbReference type="Proteomes" id="UP000198406"/>
    </source>
</evidence>
<gene>
    <name evidence="2" type="ORF">FisN_26Hh063</name>
</gene>
<feature type="compositionally biased region" description="Polar residues" evidence="1">
    <location>
        <begin position="665"/>
        <end position="680"/>
    </location>
</feature>
<dbReference type="OrthoDB" id="10692399at2759"/>
<feature type="region of interest" description="Disordered" evidence="1">
    <location>
        <begin position="515"/>
        <end position="602"/>
    </location>
</feature>
<feature type="compositionally biased region" description="Polar residues" evidence="1">
    <location>
        <begin position="635"/>
        <end position="647"/>
    </location>
</feature>
<feature type="region of interest" description="Disordered" evidence="1">
    <location>
        <begin position="628"/>
        <end position="647"/>
    </location>
</feature>
<evidence type="ECO:0000313" key="2">
    <source>
        <dbReference type="EMBL" id="GAX18767.1"/>
    </source>
</evidence>
<comment type="caution">
    <text evidence="2">The sequence shown here is derived from an EMBL/GenBank/DDBJ whole genome shotgun (WGS) entry which is preliminary data.</text>
</comment>
<protein>
    <submittedName>
        <fullName evidence="2">Uncharacterized protein</fullName>
    </submittedName>
</protein>
<feature type="region of interest" description="Disordered" evidence="1">
    <location>
        <begin position="291"/>
        <end position="330"/>
    </location>
</feature>
<feature type="compositionally biased region" description="Acidic residues" evidence="1">
    <location>
        <begin position="71"/>
        <end position="83"/>
    </location>
</feature>
<feature type="compositionally biased region" description="Basic and acidic residues" evidence="1">
    <location>
        <begin position="1071"/>
        <end position="1093"/>
    </location>
</feature>
<feature type="compositionally biased region" description="Basic residues" evidence="1">
    <location>
        <begin position="1011"/>
        <end position="1031"/>
    </location>
</feature>
<proteinExistence type="predicted"/>
<feature type="region of interest" description="Disordered" evidence="1">
    <location>
        <begin position="1130"/>
        <end position="1157"/>
    </location>
</feature>
<feature type="region of interest" description="Disordered" evidence="1">
    <location>
        <begin position="1001"/>
        <end position="1097"/>
    </location>
</feature>
<dbReference type="EMBL" id="BDSP01000132">
    <property type="protein sequence ID" value="GAX18767.1"/>
    <property type="molecule type" value="Genomic_DNA"/>
</dbReference>
<feature type="compositionally biased region" description="Polar residues" evidence="1">
    <location>
        <begin position="1051"/>
        <end position="1062"/>
    </location>
</feature>